<proteinExistence type="predicted"/>
<dbReference type="Gene3D" id="2.130.10.10">
    <property type="entry name" value="YVTN repeat-like/Quinoprotein amine dehydrogenase"/>
    <property type="match status" value="3"/>
</dbReference>
<dbReference type="InterPro" id="IPR015943">
    <property type="entry name" value="WD40/YVTN_repeat-like_dom_sf"/>
</dbReference>
<evidence type="ECO:0008006" key="3">
    <source>
        <dbReference type="Google" id="ProtNLM"/>
    </source>
</evidence>
<dbReference type="PANTHER" id="PTHR43739">
    <property type="entry name" value="XYLOGLUCANASE (EUROFUNG)"/>
    <property type="match status" value="1"/>
</dbReference>
<dbReference type="CDD" id="cd15482">
    <property type="entry name" value="Sialidase_non-viral"/>
    <property type="match status" value="1"/>
</dbReference>
<dbReference type="PANTHER" id="PTHR43739:SF5">
    <property type="entry name" value="EXO-ALPHA-SIALIDASE"/>
    <property type="match status" value="1"/>
</dbReference>
<dbReference type="Gene3D" id="2.60.40.4070">
    <property type="match status" value="1"/>
</dbReference>
<accession>A0A6M4ITQ2</accession>
<keyword evidence="2" id="KW-1185">Reference proteome</keyword>
<dbReference type="EMBL" id="CP053085">
    <property type="protein sequence ID" value="QJR38084.1"/>
    <property type="molecule type" value="Genomic_DNA"/>
</dbReference>
<organism evidence="1 2">
    <name type="scientific">Gemmatimonas groenlandica</name>
    <dbReference type="NCBI Taxonomy" id="2732249"/>
    <lineage>
        <taxon>Bacteria</taxon>
        <taxon>Pseudomonadati</taxon>
        <taxon>Gemmatimonadota</taxon>
        <taxon>Gemmatimonadia</taxon>
        <taxon>Gemmatimonadales</taxon>
        <taxon>Gemmatimonadaceae</taxon>
        <taxon>Gemmatimonas</taxon>
    </lineage>
</organism>
<dbReference type="KEGG" id="ggr:HKW67_02675"/>
<evidence type="ECO:0000313" key="2">
    <source>
        <dbReference type="Proteomes" id="UP000500938"/>
    </source>
</evidence>
<name>A0A6M4ITQ2_9BACT</name>
<reference evidence="1 2" key="1">
    <citation type="submission" date="2020-05" db="EMBL/GenBank/DDBJ databases">
        <title>Complete genome sequence of Gemmatimonas greenlandica TET16.</title>
        <authorList>
            <person name="Zeng Y."/>
        </authorList>
    </citation>
    <scope>NUCLEOTIDE SEQUENCE [LARGE SCALE GENOMIC DNA]</scope>
    <source>
        <strain evidence="1 2">TET16</strain>
    </source>
</reference>
<dbReference type="InterPro" id="IPR052025">
    <property type="entry name" value="Xyloglucanase_GH74"/>
</dbReference>
<gene>
    <name evidence="1" type="ORF">HKW67_02675</name>
</gene>
<dbReference type="GO" id="GO:0010411">
    <property type="term" value="P:xyloglucan metabolic process"/>
    <property type="evidence" value="ECO:0007669"/>
    <property type="project" value="TreeGrafter"/>
</dbReference>
<protein>
    <recommendedName>
        <fullName evidence="3">Sortilin N-terminal domain-containing protein</fullName>
    </recommendedName>
</protein>
<dbReference type="AlphaFoldDB" id="A0A6M4ITQ2"/>
<sequence>MMAAADPALFKGLSYRQVGHSRGGRVTTVTGVPSQPKTFYAGVASGGVMRTTNGGESWDFITDNKIPLGSTGSIAVAESNPNIIYVGTGSDGVRSNVSTGRGVYKSVDNGATWQFAGLYNAGQIGAVRIHPTNPDIVWVAAYGDIFKPNNERGIFKTTDGGKSWKKTLYVSDSTGAMDVELQPGNPNVVYAWMNRIERKPWSIISGSREGGFYKSTNGGDSFTKMVGGLPNQITGKGNLAVTAANPNRIYALVEAMPGGGLYRSDDAGASWALMNSTPGLITRPFYYTSLGADPSNADVVYGGAETFYKSTDGGKTVAPFRTPHGDNHDIWINPTNSNTMVQSNDGGANVSYDGGKTWSSQDVQPTAEFYGVWLDNAFPYKLYMAQQDNSTYIVPSNNDLFNMSTVRTGPGCETGPIIPHPSDRNLIHGNCKGQYSLMNVDAGVTKNYWIGAQSLYGNDGGDLDYRMQRTTPMALSPHDPKVLYYGSQFLHRTRNNGATWEKISPDLTWFPKCCQGGSGEPITRDVTGEEFYSTLYAITESSLEKGVIWTGSNDGPFSVTRDDGKTWKRVTPKELGEGGRVAWIESSPHRKGSAYFATYRYLLGDYKPYIYLTNDYGNTWKLLTDGTNGIPADAPTRVVREDPVREGLLYAGTEFGMYISFDNGGHWQPFNLNMPQIPINDIKVYRGDLVVATQGRAAWIMDNIAALQQIGPTTQSESFVLFKPRDGYRTTTTPQLLGPTVDYFLASAPNDTVRIDIVDAAGKVVNTYKSGIIPQAPRPRFGGGEDDPDEAMMAGRGARPTLVAPTVNLVTKNAGMNRFVWGVQHSNGLGSPPGTYTAKVTAGGVTKSVPLRVRIDPRLAADGTTEADLQAQYTHNLKMREMVADVNALLARVRTAEAKYKGATGAAADTATKVKEVSEIVNTQPIRYGKPGLQAHIQYLAGMTARADQKVGQDAYERYTFLRKELEAAKAKLDRAIGPATRM</sequence>
<dbReference type="SUPFAM" id="SSF110296">
    <property type="entry name" value="Oligoxyloglucan reducing end-specific cellobiohydrolase"/>
    <property type="match status" value="3"/>
</dbReference>
<evidence type="ECO:0000313" key="1">
    <source>
        <dbReference type="EMBL" id="QJR38084.1"/>
    </source>
</evidence>
<dbReference type="Proteomes" id="UP000500938">
    <property type="component" value="Chromosome"/>
</dbReference>